<keyword evidence="3" id="KW-1185">Reference proteome</keyword>
<keyword evidence="1" id="KW-0472">Membrane</keyword>
<feature type="transmembrane region" description="Helical" evidence="1">
    <location>
        <begin position="23"/>
        <end position="46"/>
    </location>
</feature>
<dbReference type="Proteomes" id="UP001589575">
    <property type="component" value="Unassembled WGS sequence"/>
</dbReference>
<organism evidence="2 3">
    <name type="scientific">Citricoccus parietis</name>
    <dbReference type="NCBI Taxonomy" id="592307"/>
    <lineage>
        <taxon>Bacteria</taxon>
        <taxon>Bacillati</taxon>
        <taxon>Actinomycetota</taxon>
        <taxon>Actinomycetes</taxon>
        <taxon>Micrococcales</taxon>
        <taxon>Micrococcaceae</taxon>
        <taxon>Citricoccus</taxon>
    </lineage>
</organism>
<dbReference type="EMBL" id="JBHMFI010000002">
    <property type="protein sequence ID" value="MFB9074750.1"/>
    <property type="molecule type" value="Genomic_DNA"/>
</dbReference>
<evidence type="ECO:0000313" key="2">
    <source>
        <dbReference type="EMBL" id="MFB9074750.1"/>
    </source>
</evidence>
<keyword evidence="1" id="KW-0812">Transmembrane</keyword>
<evidence type="ECO:0000256" key="1">
    <source>
        <dbReference type="SAM" id="Phobius"/>
    </source>
</evidence>
<evidence type="ECO:0000313" key="3">
    <source>
        <dbReference type="Proteomes" id="UP001589575"/>
    </source>
</evidence>
<protein>
    <submittedName>
        <fullName evidence="2">Uncharacterized protein</fullName>
    </submittedName>
</protein>
<gene>
    <name evidence="2" type="ORF">ACFFX0_27600</name>
</gene>
<comment type="caution">
    <text evidence="2">The sequence shown here is derived from an EMBL/GenBank/DDBJ whole genome shotgun (WGS) entry which is preliminary data.</text>
</comment>
<proteinExistence type="predicted"/>
<name>A0ABV5G725_9MICC</name>
<sequence length="53" mass="5287">MVVAVRDHGVLEPAPGTAVTMPLTMIVVVVGVAGSAVVCLGVLCAFHARSIAT</sequence>
<accession>A0ABV5G725</accession>
<keyword evidence="1" id="KW-1133">Transmembrane helix</keyword>
<reference evidence="2 3" key="1">
    <citation type="submission" date="2024-09" db="EMBL/GenBank/DDBJ databases">
        <authorList>
            <person name="Sun Q."/>
            <person name="Mori K."/>
        </authorList>
    </citation>
    <scope>NUCLEOTIDE SEQUENCE [LARGE SCALE GENOMIC DNA]</scope>
    <source>
        <strain evidence="2 3">CCM 7609</strain>
    </source>
</reference>